<sequence length="67" mass="7764">MPFPCRSYFVSYIQVLIFFTLLGIPLNVLSLEESCNDRVGIFISDVSWSANCLCVTEFCVFLYRNLR</sequence>
<accession>A0AAV2VQD7</accession>
<evidence type="ECO:0000313" key="3">
    <source>
        <dbReference type="Proteomes" id="UP000018211"/>
    </source>
</evidence>
<protein>
    <submittedName>
        <fullName evidence="2">Uncharacterized protein</fullName>
    </submittedName>
</protein>
<organism evidence="2 3">
    <name type="scientific">Vibrio nigripulchritudo SOn1</name>
    <dbReference type="NCBI Taxonomy" id="1238450"/>
    <lineage>
        <taxon>Bacteria</taxon>
        <taxon>Pseudomonadati</taxon>
        <taxon>Pseudomonadota</taxon>
        <taxon>Gammaproteobacteria</taxon>
        <taxon>Vibrionales</taxon>
        <taxon>Vibrionaceae</taxon>
        <taxon>Vibrio</taxon>
    </lineage>
</organism>
<keyword evidence="1" id="KW-1133">Transmembrane helix</keyword>
<evidence type="ECO:0000313" key="2">
    <source>
        <dbReference type="EMBL" id="CCO46762.1"/>
    </source>
</evidence>
<keyword evidence="1" id="KW-0472">Membrane</keyword>
<feature type="transmembrane region" description="Helical" evidence="1">
    <location>
        <begin position="46"/>
        <end position="63"/>
    </location>
</feature>
<dbReference type="Proteomes" id="UP000018211">
    <property type="component" value="Unassembled WGS sequence"/>
</dbReference>
<keyword evidence="1" id="KW-0812">Transmembrane</keyword>
<feature type="transmembrane region" description="Helical" evidence="1">
    <location>
        <begin position="7"/>
        <end position="26"/>
    </location>
</feature>
<evidence type="ECO:0000256" key="1">
    <source>
        <dbReference type="SAM" id="Phobius"/>
    </source>
</evidence>
<reference evidence="2 3" key="1">
    <citation type="journal article" date="2013" name="ISME J.">
        <title>Comparative genomics of pathogenic lineages of Vibrio nigripulchritudo identifies virulence-associated traits.</title>
        <authorList>
            <person name="Goudenege D."/>
            <person name="Labreuche Y."/>
            <person name="Krin E."/>
            <person name="Ansquer D."/>
            <person name="Mangenot S."/>
            <person name="Calteau A."/>
            <person name="Medigue C."/>
            <person name="Mazel D."/>
            <person name="Polz M.F."/>
            <person name="Le Roux F."/>
        </authorList>
    </citation>
    <scope>NUCLEOTIDE SEQUENCE [LARGE SCALE GENOMIC DNA]</scope>
    <source>
        <strain evidence="2 3">SOn1</strain>
    </source>
</reference>
<gene>
    <name evidence="2" type="ORF">VIBNISOn1_1890010</name>
</gene>
<proteinExistence type="predicted"/>
<dbReference type="EMBL" id="CAOF01000100">
    <property type="protein sequence ID" value="CCO46762.1"/>
    <property type="molecule type" value="Genomic_DNA"/>
</dbReference>
<comment type="caution">
    <text evidence="2">The sequence shown here is derived from an EMBL/GenBank/DDBJ whole genome shotgun (WGS) entry which is preliminary data.</text>
</comment>
<dbReference type="AlphaFoldDB" id="A0AAV2VQD7"/>
<name>A0AAV2VQD7_9VIBR</name>